<comment type="catalytic activity">
    <reaction evidence="1">
        <text>Random endo-hydrolysis of N-acetyl-beta-D-glucosaminide (1-&gt;4)-beta-linkages in chitin and chitodextrins.</text>
        <dbReference type="EC" id="3.2.1.14"/>
    </reaction>
</comment>
<dbReference type="GO" id="GO:0006032">
    <property type="term" value="P:chitin catabolic process"/>
    <property type="evidence" value="ECO:0007669"/>
    <property type="project" value="UniProtKB-KW"/>
</dbReference>
<dbReference type="Gene3D" id="3.10.50.10">
    <property type="match status" value="1"/>
</dbReference>
<protein>
    <recommendedName>
        <fullName evidence="2">chitinase</fullName>
        <ecNumber evidence="2">3.2.1.14</ecNumber>
    </recommendedName>
</protein>
<dbReference type="SMART" id="SM00636">
    <property type="entry name" value="Glyco_18"/>
    <property type="match status" value="1"/>
</dbReference>
<dbReference type="InterPro" id="IPR022409">
    <property type="entry name" value="PKD/Chitinase_dom"/>
</dbReference>
<dbReference type="Gene3D" id="3.20.20.80">
    <property type="entry name" value="Glycosidases"/>
    <property type="match status" value="1"/>
</dbReference>
<dbReference type="PANTHER" id="PTHR11177">
    <property type="entry name" value="CHITINASE"/>
    <property type="match status" value="1"/>
</dbReference>
<dbReference type="EC" id="3.2.1.14" evidence="2"/>
<dbReference type="CDD" id="cd00146">
    <property type="entry name" value="PKD"/>
    <property type="match status" value="1"/>
</dbReference>
<evidence type="ECO:0000256" key="2">
    <source>
        <dbReference type="ARBA" id="ARBA00012729"/>
    </source>
</evidence>
<dbReference type="InterPro" id="IPR011583">
    <property type="entry name" value="Chitinase_II/V-like_cat"/>
</dbReference>
<name>A0A7Y4EF21_9VIBR</name>
<organism evidence="10 11">
    <name type="scientific">Vibrio pectenicida</name>
    <dbReference type="NCBI Taxonomy" id="62763"/>
    <lineage>
        <taxon>Bacteria</taxon>
        <taxon>Pseudomonadati</taxon>
        <taxon>Pseudomonadota</taxon>
        <taxon>Gammaproteobacteria</taxon>
        <taxon>Vibrionales</taxon>
        <taxon>Vibrionaceae</taxon>
        <taxon>Vibrio</taxon>
    </lineage>
</organism>
<dbReference type="InterPro" id="IPR035986">
    <property type="entry name" value="PKD_dom_sf"/>
</dbReference>
<dbReference type="InterPro" id="IPR036573">
    <property type="entry name" value="CBM_sf_5/12"/>
</dbReference>
<dbReference type="SMART" id="SM00495">
    <property type="entry name" value="ChtBD3"/>
    <property type="match status" value="2"/>
</dbReference>
<evidence type="ECO:0000313" key="10">
    <source>
        <dbReference type="EMBL" id="NOH71976.1"/>
    </source>
</evidence>
<dbReference type="Gene3D" id="2.60.40.10">
    <property type="entry name" value="Immunoglobulins"/>
    <property type="match status" value="1"/>
</dbReference>
<proteinExistence type="predicted"/>
<evidence type="ECO:0000256" key="1">
    <source>
        <dbReference type="ARBA" id="ARBA00000822"/>
    </source>
</evidence>
<accession>A0A7Y4EF21</accession>
<dbReference type="InterPro" id="IPR003610">
    <property type="entry name" value="CBM5/12"/>
</dbReference>
<keyword evidence="5" id="KW-0119">Carbohydrate metabolism</keyword>
<dbReference type="PANTHER" id="PTHR11177:SF317">
    <property type="entry name" value="CHITINASE 12-RELATED"/>
    <property type="match status" value="1"/>
</dbReference>
<dbReference type="SUPFAM" id="SSF49299">
    <property type="entry name" value="PKD domain"/>
    <property type="match status" value="1"/>
</dbReference>
<dbReference type="GO" id="GO:0000272">
    <property type="term" value="P:polysaccharide catabolic process"/>
    <property type="evidence" value="ECO:0007669"/>
    <property type="project" value="UniProtKB-KW"/>
</dbReference>
<dbReference type="SMART" id="SM00089">
    <property type="entry name" value="PKD"/>
    <property type="match status" value="1"/>
</dbReference>
<feature type="domain" description="GH18" evidence="9">
    <location>
        <begin position="46"/>
        <end position="469"/>
    </location>
</feature>
<dbReference type="SUPFAM" id="SSF51055">
    <property type="entry name" value="Carbohydrate binding domain"/>
    <property type="match status" value="2"/>
</dbReference>
<dbReference type="Proteomes" id="UP000565719">
    <property type="component" value="Unassembled WGS sequence"/>
</dbReference>
<feature type="chain" id="PRO_5031374710" description="chitinase" evidence="8">
    <location>
        <begin position="26"/>
        <end position="724"/>
    </location>
</feature>
<evidence type="ECO:0000256" key="7">
    <source>
        <dbReference type="SAM" id="MobiDB-lite"/>
    </source>
</evidence>
<dbReference type="EMBL" id="VTXC01000029">
    <property type="protein sequence ID" value="NOH71976.1"/>
    <property type="molecule type" value="Genomic_DNA"/>
</dbReference>
<gene>
    <name evidence="10" type="ORF">F0225_11600</name>
</gene>
<evidence type="ECO:0000256" key="8">
    <source>
        <dbReference type="SAM" id="SignalP"/>
    </source>
</evidence>
<evidence type="ECO:0000256" key="6">
    <source>
        <dbReference type="ARBA" id="ARBA00023326"/>
    </source>
</evidence>
<dbReference type="InterPro" id="IPR001223">
    <property type="entry name" value="Glyco_hydro18_cat"/>
</dbReference>
<evidence type="ECO:0000256" key="5">
    <source>
        <dbReference type="ARBA" id="ARBA00023277"/>
    </source>
</evidence>
<dbReference type="PROSITE" id="PS51910">
    <property type="entry name" value="GH18_2"/>
    <property type="match status" value="1"/>
</dbReference>
<keyword evidence="3" id="KW-0378">Hydrolase</keyword>
<dbReference type="SUPFAM" id="SSF51445">
    <property type="entry name" value="(Trans)glycosidases"/>
    <property type="match status" value="1"/>
</dbReference>
<dbReference type="RefSeq" id="WP_171361256.1">
    <property type="nucleotide sequence ID" value="NZ_VTXC01000029.1"/>
</dbReference>
<comment type="caution">
    <text evidence="10">The sequence shown here is derived from an EMBL/GenBank/DDBJ whole genome shotgun (WGS) entry which is preliminary data.</text>
</comment>
<dbReference type="InterPro" id="IPR050314">
    <property type="entry name" value="Glycosyl_Hydrlase_18"/>
</dbReference>
<dbReference type="Pfam" id="PF02839">
    <property type="entry name" value="CBM_5_12"/>
    <property type="match status" value="1"/>
</dbReference>
<dbReference type="InterPro" id="IPR013783">
    <property type="entry name" value="Ig-like_fold"/>
</dbReference>
<keyword evidence="4" id="KW-0146">Chitin degradation</keyword>
<dbReference type="GO" id="GO:0005576">
    <property type="term" value="C:extracellular region"/>
    <property type="evidence" value="ECO:0007669"/>
    <property type="project" value="InterPro"/>
</dbReference>
<reference evidence="10 11" key="1">
    <citation type="submission" date="2019-09" db="EMBL/GenBank/DDBJ databases">
        <title>Draft genome sequencing and comparative genomics of hatchery-associated Vibrios.</title>
        <authorList>
            <person name="Kehlet-Delgado H."/>
            <person name="Mueller R.S."/>
        </authorList>
    </citation>
    <scope>NUCLEOTIDE SEQUENCE [LARGE SCALE GENOMIC DNA]</scope>
    <source>
        <strain evidence="10 11">99-46-Y</strain>
    </source>
</reference>
<dbReference type="Gene3D" id="2.10.10.20">
    <property type="entry name" value="Carbohydrate-binding module superfamily 5/12"/>
    <property type="match status" value="2"/>
</dbReference>
<evidence type="ECO:0000256" key="4">
    <source>
        <dbReference type="ARBA" id="ARBA00023024"/>
    </source>
</evidence>
<evidence type="ECO:0000256" key="3">
    <source>
        <dbReference type="ARBA" id="ARBA00022801"/>
    </source>
</evidence>
<dbReference type="CDD" id="cd12215">
    <property type="entry name" value="ChiC_BD"/>
    <property type="match status" value="2"/>
</dbReference>
<feature type="signal peptide" evidence="8">
    <location>
        <begin position="1"/>
        <end position="25"/>
    </location>
</feature>
<sequence>MKTPIKLSSLAVLIALSSMSTSAFASPRWSDAEQVFNTYERNDALVPVAGYLSNWGVYERGFNINDIKGKYDKLVYSFMGICGSKVGDPAITSAVTSVASICARNNYPDYTIVFTDPNSDYQADYGGGNGHWNSELQGPASFETGQKYAGGLIGVLRDMKKEDPNLELAFSVGGWSLSEPFSRMASSPQSRKVFIDSAIQWFTLYPMFDQIDIDWEYPGGGGASGNSWSEQDGENYTLLIKELRAALVAAGIPEKKIAIAAGAPASKLDASNIKALIDNGLDYVHLMTYDFMGEWQDKLAHHTNLSGEAFKNDESFNSAEKSIDYMIDVLGIPSTSIQIGYANYSRNAGAVDLQSVSPLIGSFTPGTSTNKSYDTGVSELYDYADKLVTFNQMGGQGLEGYEIYTDIDANADFLFNKVTNQFLSIDTPRSVYAKAAYAKKRNLGGIFNWMVDHDPGYHINAAREGLGYRVVNTTLDMTNIVKACGFIDKNETTLSEEACKALTGITDDSVNPGPNLAPVANAGKDKEVEGEVTVHLSGSASYDPEGKALSYAWIQINGSEVSLTGANLATPSFVAPEVEEDTSYTFSLTVTDPEGLENTDTIVVKNQASEDGNTGGGGSCSQTDPEADNVPAWVSGQVYTTETVNHNGLVYTAKWWNKDEPTPATQSWTLTSEVELPWTAAGIYNGGDEVDHNGSRWQAKWWTQGNEPNASSDVWLNIGEAHCQ</sequence>
<dbReference type="Pfam" id="PF00704">
    <property type="entry name" value="Glyco_hydro_18"/>
    <property type="match status" value="1"/>
</dbReference>
<dbReference type="AlphaFoldDB" id="A0A7Y4EF21"/>
<dbReference type="InterPro" id="IPR029070">
    <property type="entry name" value="Chitinase_insertion_sf"/>
</dbReference>
<evidence type="ECO:0000259" key="9">
    <source>
        <dbReference type="PROSITE" id="PS51910"/>
    </source>
</evidence>
<evidence type="ECO:0000313" key="11">
    <source>
        <dbReference type="Proteomes" id="UP000565719"/>
    </source>
</evidence>
<feature type="region of interest" description="Disordered" evidence="7">
    <location>
        <begin position="608"/>
        <end position="627"/>
    </location>
</feature>
<dbReference type="Pfam" id="PF22352">
    <property type="entry name" value="K319L-like_PKD"/>
    <property type="match status" value="1"/>
</dbReference>
<keyword evidence="6" id="KW-0624">Polysaccharide degradation</keyword>
<keyword evidence="8" id="KW-0732">Signal</keyword>
<dbReference type="GO" id="GO:0030246">
    <property type="term" value="F:carbohydrate binding"/>
    <property type="evidence" value="ECO:0007669"/>
    <property type="project" value="InterPro"/>
</dbReference>
<dbReference type="GO" id="GO:0008061">
    <property type="term" value="F:chitin binding"/>
    <property type="evidence" value="ECO:0007669"/>
    <property type="project" value="InterPro"/>
</dbReference>
<dbReference type="InterPro" id="IPR017853">
    <property type="entry name" value="GH"/>
</dbReference>
<dbReference type="GO" id="GO:0008843">
    <property type="term" value="F:endochitinase activity"/>
    <property type="evidence" value="ECO:0007669"/>
    <property type="project" value="UniProtKB-EC"/>
</dbReference>